<accession>A0ACC1H8D1</accession>
<name>A0ACC1H8D1_9FUNG</name>
<keyword evidence="2" id="KW-1185">Reference proteome</keyword>
<organism evidence="1 2">
    <name type="scientific">Spiromyces aspiralis</name>
    <dbReference type="NCBI Taxonomy" id="68401"/>
    <lineage>
        <taxon>Eukaryota</taxon>
        <taxon>Fungi</taxon>
        <taxon>Fungi incertae sedis</taxon>
        <taxon>Zoopagomycota</taxon>
        <taxon>Kickxellomycotina</taxon>
        <taxon>Kickxellomycetes</taxon>
        <taxon>Kickxellales</taxon>
        <taxon>Kickxellaceae</taxon>
        <taxon>Spiromyces</taxon>
    </lineage>
</organism>
<evidence type="ECO:0000313" key="2">
    <source>
        <dbReference type="Proteomes" id="UP001145114"/>
    </source>
</evidence>
<proteinExistence type="predicted"/>
<reference evidence="1" key="1">
    <citation type="submission" date="2022-06" db="EMBL/GenBank/DDBJ databases">
        <title>Phylogenomic reconstructions and comparative analyses of Kickxellomycotina fungi.</title>
        <authorList>
            <person name="Reynolds N.K."/>
            <person name="Stajich J.E."/>
            <person name="Barry K."/>
            <person name="Grigoriev I.V."/>
            <person name="Crous P."/>
            <person name="Smith M.E."/>
        </authorList>
    </citation>
    <scope>NUCLEOTIDE SEQUENCE</scope>
    <source>
        <strain evidence="1">RSA 2271</strain>
    </source>
</reference>
<comment type="caution">
    <text evidence="1">The sequence shown here is derived from an EMBL/GenBank/DDBJ whole genome shotgun (WGS) entry which is preliminary data.</text>
</comment>
<protein>
    <submittedName>
        <fullName evidence="1">Uncharacterized protein</fullName>
    </submittedName>
</protein>
<dbReference type="Proteomes" id="UP001145114">
    <property type="component" value="Unassembled WGS sequence"/>
</dbReference>
<evidence type="ECO:0000313" key="1">
    <source>
        <dbReference type="EMBL" id="KAJ1671817.1"/>
    </source>
</evidence>
<gene>
    <name evidence="1" type="ORF">EV182_007432</name>
</gene>
<dbReference type="EMBL" id="JAMZIH010008575">
    <property type="protein sequence ID" value="KAJ1671817.1"/>
    <property type="molecule type" value="Genomic_DNA"/>
</dbReference>
<sequence>MRQAFQVDMDLCPPTKSETRPLSRSSHELVMWVGMLELNYVGEWQPVPVSRSTAQSAFLIHQGLQQRVVVNIGHSNDDGLSISEISAVRVGRCQLVDVHDHPVSQPAATVAAATRQKTTSPALPHGGDASEDMNLHILSSQCDTSDTNHLHKWHVRAIAFFDTSSHQDSPLLTQPSPHGHYVRLQLEVAAVADDCHSPITLATTIHLKVYSRNASIPRHLATGEGTAW</sequence>